<accession>A0A6M3JJQ2</accession>
<evidence type="ECO:0008006" key="3">
    <source>
        <dbReference type="Google" id="ProtNLM"/>
    </source>
</evidence>
<evidence type="ECO:0000313" key="2">
    <source>
        <dbReference type="EMBL" id="QJI02951.1"/>
    </source>
</evidence>
<sequence length="56" mass="6644">MDGKFYTIIVKGENEETLTITTSNESDLDDWKHIFTTILTWLTFEPECIKELFKEE</sequence>
<gene>
    <name evidence="1" type="ORF">MM415A04694_0014</name>
    <name evidence="2" type="ORF">TM448B03893_0009</name>
</gene>
<name>A0A6M3JJQ2_9ZZZZ</name>
<dbReference type="EMBL" id="MT145045">
    <property type="protein sequence ID" value="QJI02951.1"/>
    <property type="molecule type" value="Genomic_DNA"/>
</dbReference>
<reference evidence="1" key="1">
    <citation type="submission" date="2020-03" db="EMBL/GenBank/DDBJ databases">
        <title>The deep terrestrial virosphere.</title>
        <authorList>
            <person name="Holmfeldt K."/>
            <person name="Nilsson E."/>
            <person name="Simone D."/>
            <person name="Lopez-Fernandez M."/>
            <person name="Wu X."/>
            <person name="de Brujin I."/>
            <person name="Lundin D."/>
            <person name="Andersson A."/>
            <person name="Bertilsson S."/>
            <person name="Dopson M."/>
        </authorList>
    </citation>
    <scope>NUCLEOTIDE SEQUENCE</scope>
    <source>
        <strain evidence="1">MM415A04694</strain>
        <strain evidence="2">TM448B03893</strain>
    </source>
</reference>
<evidence type="ECO:0000313" key="1">
    <source>
        <dbReference type="EMBL" id="QJA69345.1"/>
    </source>
</evidence>
<proteinExistence type="predicted"/>
<dbReference type="EMBL" id="MT141697">
    <property type="protein sequence ID" value="QJA69345.1"/>
    <property type="molecule type" value="Genomic_DNA"/>
</dbReference>
<protein>
    <recommendedName>
        <fullName evidence="3">PH domain-containing protein</fullName>
    </recommendedName>
</protein>
<dbReference type="AlphaFoldDB" id="A0A6M3JJQ2"/>
<organism evidence="1">
    <name type="scientific">viral metagenome</name>
    <dbReference type="NCBI Taxonomy" id="1070528"/>
    <lineage>
        <taxon>unclassified sequences</taxon>
        <taxon>metagenomes</taxon>
        <taxon>organismal metagenomes</taxon>
    </lineage>
</organism>